<dbReference type="Proteomes" id="UP000244932">
    <property type="component" value="Unassembled WGS sequence"/>
</dbReference>
<dbReference type="EMBL" id="OMKW01000001">
    <property type="protein sequence ID" value="SPF28505.1"/>
    <property type="molecule type" value="Genomic_DNA"/>
</dbReference>
<dbReference type="RefSeq" id="WP_108781199.1">
    <property type="nucleotide sequence ID" value="NZ_OMKW01000001.1"/>
</dbReference>
<dbReference type="AlphaFoldDB" id="A0A2R8A8N4"/>
<dbReference type="Pfam" id="PF05258">
    <property type="entry name" value="DciA"/>
    <property type="match status" value="1"/>
</dbReference>
<dbReference type="OrthoDB" id="7160947at2"/>
<proteinExistence type="predicted"/>
<evidence type="ECO:0000313" key="1">
    <source>
        <dbReference type="EMBL" id="SPF28505.1"/>
    </source>
</evidence>
<dbReference type="InterPro" id="IPR007922">
    <property type="entry name" value="DciA-like"/>
</dbReference>
<protein>
    <recommendedName>
        <fullName evidence="3">RNA-binding protein</fullName>
    </recommendedName>
</protein>
<dbReference type="PIRSF" id="PIRSF032064">
    <property type="entry name" value="UCP032064"/>
    <property type="match status" value="1"/>
</dbReference>
<evidence type="ECO:0008006" key="3">
    <source>
        <dbReference type="Google" id="ProtNLM"/>
    </source>
</evidence>
<evidence type="ECO:0000313" key="2">
    <source>
        <dbReference type="Proteomes" id="UP000244932"/>
    </source>
</evidence>
<keyword evidence="2" id="KW-1185">Reference proteome</keyword>
<organism evidence="1 2">
    <name type="scientific">Pontivivens insulae</name>
    <dbReference type="NCBI Taxonomy" id="1639689"/>
    <lineage>
        <taxon>Bacteria</taxon>
        <taxon>Pseudomonadati</taxon>
        <taxon>Pseudomonadota</taxon>
        <taxon>Alphaproteobacteria</taxon>
        <taxon>Rhodobacterales</taxon>
        <taxon>Paracoccaceae</taxon>
        <taxon>Pontivivens</taxon>
    </lineage>
</organism>
<reference evidence="1 2" key="1">
    <citation type="submission" date="2018-03" db="EMBL/GenBank/DDBJ databases">
        <authorList>
            <person name="Keele B.F."/>
        </authorList>
    </citation>
    <scope>NUCLEOTIDE SEQUENCE [LARGE SCALE GENOMIC DNA]</scope>
    <source>
        <strain evidence="1 2">CeCT 8812</strain>
    </source>
</reference>
<name>A0A2R8A8N4_9RHOB</name>
<gene>
    <name evidence="1" type="ORF">POI8812_00806</name>
</gene>
<dbReference type="InterPro" id="IPR010593">
    <property type="entry name" value="DUF1159"/>
</dbReference>
<sequence length="173" mass="18846">MRKQAKGTQWQPKRARRFTKAGSLIAPQLKRASETRGFAQIRLLTDWEEIVGPDIAALARPQKVSYAKKGFGATLVLLVQGAAAPQVQMMVPQIMERVNACYGYSAISRVTLTQTAATGFAEGQVPFAHKPQAAPALSPEIEAQMRSDLREVGDEGLRAALLSLGKNIETRTK</sequence>
<accession>A0A2R8A8N4</accession>